<keyword evidence="2" id="KW-1133">Transmembrane helix</keyword>
<protein>
    <submittedName>
        <fullName evidence="4">Uncharacterized protein</fullName>
    </submittedName>
</protein>
<feature type="region of interest" description="Disordered" evidence="1">
    <location>
        <begin position="139"/>
        <end position="217"/>
    </location>
</feature>
<feature type="signal peptide" evidence="3">
    <location>
        <begin position="1"/>
        <end position="21"/>
    </location>
</feature>
<feature type="chain" id="PRO_5043956975" evidence="3">
    <location>
        <begin position="22"/>
        <end position="237"/>
    </location>
</feature>
<keyword evidence="5" id="KW-1185">Reference proteome</keyword>
<evidence type="ECO:0000256" key="3">
    <source>
        <dbReference type="SAM" id="SignalP"/>
    </source>
</evidence>
<evidence type="ECO:0000313" key="4">
    <source>
        <dbReference type="EMBL" id="KAK8724497.1"/>
    </source>
</evidence>
<organism evidence="4 5">
    <name type="scientific">Cherax quadricarinatus</name>
    <name type="common">Australian red claw crayfish</name>
    <dbReference type="NCBI Taxonomy" id="27406"/>
    <lineage>
        <taxon>Eukaryota</taxon>
        <taxon>Metazoa</taxon>
        <taxon>Ecdysozoa</taxon>
        <taxon>Arthropoda</taxon>
        <taxon>Crustacea</taxon>
        <taxon>Multicrustacea</taxon>
        <taxon>Malacostraca</taxon>
        <taxon>Eumalacostraca</taxon>
        <taxon>Eucarida</taxon>
        <taxon>Decapoda</taxon>
        <taxon>Pleocyemata</taxon>
        <taxon>Astacidea</taxon>
        <taxon>Parastacoidea</taxon>
        <taxon>Parastacidae</taxon>
        <taxon>Cherax</taxon>
    </lineage>
</organism>
<dbReference type="Proteomes" id="UP001445076">
    <property type="component" value="Unassembled WGS sequence"/>
</dbReference>
<keyword evidence="3" id="KW-0732">Signal</keyword>
<reference evidence="4 5" key="1">
    <citation type="journal article" date="2024" name="BMC Genomics">
        <title>Genome assembly of redclaw crayfish (Cherax quadricarinatus) provides insights into its immune adaptation and hypoxia tolerance.</title>
        <authorList>
            <person name="Liu Z."/>
            <person name="Zheng J."/>
            <person name="Li H."/>
            <person name="Fang K."/>
            <person name="Wang S."/>
            <person name="He J."/>
            <person name="Zhou D."/>
            <person name="Weng S."/>
            <person name="Chi M."/>
            <person name="Gu Z."/>
            <person name="He J."/>
            <person name="Li F."/>
            <person name="Wang M."/>
        </authorList>
    </citation>
    <scope>NUCLEOTIDE SEQUENCE [LARGE SCALE GENOMIC DNA]</scope>
    <source>
        <strain evidence="4">ZL_2023a</strain>
    </source>
</reference>
<proteinExistence type="predicted"/>
<gene>
    <name evidence="4" type="ORF">OTU49_011103</name>
</gene>
<evidence type="ECO:0000256" key="1">
    <source>
        <dbReference type="SAM" id="MobiDB-lite"/>
    </source>
</evidence>
<name>A0AAW0W5S7_CHEQU</name>
<evidence type="ECO:0000313" key="5">
    <source>
        <dbReference type="Proteomes" id="UP001445076"/>
    </source>
</evidence>
<comment type="caution">
    <text evidence="4">The sequence shown here is derived from an EMBL/GenBank/DDBJ whole genome shotgun (WGS) entry which is preliminary data.</text>
</comment>
<feature type="compositionally biased region" description="Acidic residues" evidence="1">
    <location>
        <begin position="139"/>
        <end position="178"/>
    </location>
</feature>
<feature type="compositionally biased region" description="Acidic residues" evidence="1">
    <location>
        <begin position="190"/>
        <end position="217"/>
    </location>
</feature>
<keyword evidence="2" id="KW-0472">Membrane</keyword>
<feature type="compositionally biased region" description="Basic and acidic residues" evidence="1">
    <location>
        <begin position="179"/>
        <end position="189"/>
    </location>
</feature>
<feature type="transmembrane region" description="Helical" evidence="2">
    <location>
        <begin position="112"/>
        <end position="132"/>
    </location>
</feature>
<accession>A0AAW0W5S7</accession>
<dbReference type="AlphaFoldDB" id="A0AAW0W5S7"/>
<sequence>MYRIVFLCYICFIVVLQRLENQREDRLKEQRDKIHCLVYERQTALESWYQTLIHQIYGREPYKPSEQCSESWINVPILSSMAHSSCLMDEIMTLKNTLQKMSLSQEERGMPWLQDVGLMALFLALFFIYFVWTDDEERLPEDEEESLPEDDEESLPEDDEESLPEDDEESLPEDDEERLPEADEERLPEADQECLPGDDQECLPGDDQECLPGDDQECLPEDEEYRIFRMMMELNNI</sequence>
<evidence type="ECO:0000256" key="2">
    <source>
        <dbReference type="SAM" id="Phobius"/>
    </source>
</evidence>
<keyword evidence="2" id="KW-0812">Transmembrane</keyword>
<dbReference type="EMBL" id="JARKIK010000085">
    <property type="protein sequence ID" value="KAK8724497.1"/>
    <property type="molecule type" value="Genomic_DNA"/>
</dbReference>